<keyword evidence="5" id="KW-1185">Reference proteome</keyword>
<dbReference type="PANTHER" id="PTHR44591:SF23">
    <property type="entry name" value="CHEY SUBFAMILY"/>
    <property type="match status" value="1"/>
</dbReference>
<evidence type="ECO:0000313" key="4">
    <source>
        <dbReference type="EMBL" id="TWI82928.1"/>
    </source>
</evidence>
<accession>A0A562SNY4</accession>
<evidence type="ECO:0000256" key="1">
    <source>
        <dbReference type="ARBA" id="ARBA00022553"/>
    </source>
</evidence>
<dbReference type="AlphaFoldDB" id="A0A562SNY4"/>
<evidence type="ECO:0000313" key="5">
    <source>
        <dbReference type="Proteomes" id="UP000320593"/>
    </source>
</evidence>
<dbReference type="EMBL" id="VLLF01000008">
    <property type="protein sequence ID" value="TWI82928.1"/>
    <property type="molecule type" value="Genomic_DNA"/>
</dbReference>
<keyword evidence="1 2" id="KW-0597">Phosphoprotein</keyword>
<sequence>MTGAKLSMTPQKVLTVVLIDEDDDDVFLMKRALARLDSTAQVTIEVVSIHSGLSALSDLKTLLARGIRPYCVCVDTDVEAADSINLLSAIKCQGETRDLPLVVLTSGQEREHQVARALGADHVFTKPAGVRELEKLFQTILAGGTKLGT</sequence>
<dbReference type="GO" id="GO:0000160">
    <property type="term" value="P:phosphorelay signal transduction system"/>
    <property type="evidence" value="ECO:0007669"/>
    <property type="project" value="InterPro"/>
</dbReference>
<dbReference type="InterPro" id="IPR050595">
    <property type="entry name" value="Bact_response_regulator"/>
</dbReference>
<reference evidence="4 5" key="1">
    <citation type="submission" date="2019-07" db="EMBL/GenBank/DDBJ databases">
        <title>Genomic Encyclopedia of Archaeal and Bacterial Type Strains, Phase II (KMG-II): from individual species to whole genera.</title>
        <authorList>
            <person name="Goeker M."/>
        </authorList>
    </citation>
    <scope>NUCLEOTIDE SEQUENCE [LARGE SCALE GENOMIC DNA]</scope>
    <source>
        <strain evidence="4 5">ATCC BAA-252</strain>
    </source>
</reference>
<protein>
    <submittedName>
        <fullName evidence="4">CheY-like chemotaxis protein</fullName>
    </submittedName>
</protein>
<evidence type="ECO:0000256" key="2">
    <source>
        <dbReference type="PROSITE-ProRule" id="PRU00169"/>
    </source>
</evidence>
<organism evidence="4 5">
    <name type="scientific">Roseibium hamelinense</name>
    <dbReference type="NCBI Taxonomy" id="150831"/>
    <lineage>
        <taxon>Bacteria</taxon>
        <taxon>Pseudomonadati</taxon>
        <taxon>Pseudomonadota</taxon>
        <taxon>Alphaproteobacteria</taxon>
        <taxon>Hyphomicrobiales</taxon>
        <taxon>Stappiaceae</taxon>
        <taxon>Roseibium</taxon>
    </lineage>
</organism>
<dbReference type="InterPro" id="IPR011006">
    <property type="entry name" value="CheY-like_superfamily"/>
</dbReference>
<dbReference type="SUPFAM" id="SSF52172">
    <property type="entry name" value="CheY-like"/>
    <property type="match status" value="1"/>
</dbReference>
<name>A0A562SNY4_9HYPH</name>
<gene>
    <name evidence="4" type="ORF">JM93_03443</name>
</gene>
<dbReference type="PANTHER" id="PTHR44591">
    <property type="entry name" value="STRESS RESPONSE REGULATOR PROTEIN 1"/>
    <property type="match status" value="1"/>
</dbReference>
<dbReference type="InterPro" id="IPR001789">
    <property type="entry name" value="Sig_transdc_resp-reg_receiver"/>
</dbReference>
<feature type="modified residue" description="4-aspartylphosphate" evidence="2">
    <location>
        <position position="75"/>
    </location>
</feature>
<dbReference type="Proteomes" id="UP000320593">
    <property type="component" value="Unassembled WGS sequence"/>
</dbReference>
<proteinExistence type="predicted"/>
<evidence type="ECO:0000259" key="3">
    <source>
        <dbReference type="PROSITE" id="PS50110"/>
    </source>
</evidence>
<dbReference type="PROSITE" id="PS50110">
    <property type="entry name" value="RESPONSE_REGULATORY"/>
    <property type="match status" value="1"/>
</dbReference>
<dbReference type="Gene3D" id="3.40.50.2300">
    <property type="match status" value="1"/>
</dbReference>
<comment type="caution">
    <text evidence="4">The sequence shown here is derived from an EMBL/GenBank/DDBJ whole genome shotgun (WGS) entry which is preliminary data.</text>
</comment>
<feature type="domain" description="Response regulatory" evidence="3">
    <location>
        <begin position="15"/>
        <end position="141"/>
    </location>
</feature>